<evidence type="ECO:0000256" key="1">
    <source>
        <dbReference type="ARBA" id="ARBA00010617"/>
    </source>
</evidence>
<evidence type="ECO:0000256" key="5">
    <source>
        <dbReference type="ARBA" id="ARBA00023004"/>
    </source>
</evidence>
<proteinExistence type="inferred from homology"/>
<dbReference type="Pfam" id="PF00067">
    <property type="entry name" value="p450"/>
    <property type="match status" value="1"/>
</dbReference>
<dbReference type="PRINTS" id="PR00385">
    <property type="entry name" value="P450"/>
</dbReference>
<keyword evidence="3 7" id="KW-0479">Metal-binding</keyword>
<dbReference type="CDD" id="cd11029">
    <property type="entry name" value="CYP107-like"/>
    <property type="match status" value="1"/>
</dbReference>
<dbReference type="FunFam" id="1.10.630.10:FF:000018">
    <property type="entry name" value="Cytochrome P450 monooxygenase"/>
    <property type="match status" value="1"/>
</dbReference>
<keyword evidence="4 7" id="KW-0560">Oxidoreductase</keyword>
<feature type="compositionally biased region" description="Polar residues" evidence="8">
    <location>
        <begin position="63"/>
        <end position="80"/>
    </location>
</feature>
<feature type="region of interest" description="Disordered" evidence="8">
    <location>
        <begin position="63"/>
        <end position="84"/>
    </location>
</feature>
<dbReference type="SUPFAM" id="SSF48264">
    <property type="entry name" value="Cytochrome P450"/>
    <property type="match status" value="1"/>
</dbReference>
<dbReference type="InterPro" id="IPR002397">
    <property type="entry name" value="Cyt_P450_B"/>
</dbReference>
<organism evidence="9 10">
    <name type="scientific">Ktedonosporobacter rubrisoli</name>
    <dbReference type="NCBI Taxonomy" id="2509675"/>
    <lineage>
        <taxon>Bacteria</taxon>
        <taxon>Bacillati</taxon>
        <taxon>Chloroflexota</taxon>
        <taxon>Ktedonobacteria</taxon>
        <taxon>Ktedonobacterales</taxon>
        <taxon>Ktedonosporobacteraceae</taxon>
        <taxon>Ktedonosporobacter</taxon>
    </lineage>
</organism>
<dbReference type="Gene3D" id="1.10.630.10">
    <property type="entry name" value="Cytochrome P450"/>
    <property type="match status" value="1"/>
</dbReference>
<comment type="similarity">
    <text evidence="1 7">Belongs to the cytochrome P450 family.</text>
</comment>
<protein>
    <submittedName>
        <fullName evidence="9">Cytochrome P450</fullName>
    </submittedName>
</protein>
<dbReference type="InterPro" id="IPR001128">
    <property type="entry name" value="Cyt_P450"/>
</dbReference>
<keyword evidence="5 7" id="KW-0408">Iron</keyword>
<evidence type="ECO:0000313" key="10">
    <source>
        <dbReference type="Proteomes" id="UP000290365"/>
    </source>
</evidence>
<dbReference type="RefSeq" id="WP_129888232.1">
    <property type="nucleotide sequence ID" value="NZ_CP035758.1"/>
</dbReference>
<dbReference type="PANTHER" id="PTHR46696:SF1">
    <property type="entry name" value="CYTOCHROME P450 YJIB-RELATED"/>
    <property type="match status" value="1"/>
</dbReference>
<evidence type="ECO:0000256" key="6">
    <source>
        <dbReference type="ARBA" id="ARBA00023033"/>
    </source>
</evidence>
<name>A0A4P6JP71_KTERU</name>
<evidence type="ECO:0000256" key="8">
    <source>
        <dbReference type="SAM" id="MobiDB-lite"/>
    </source>
</evidence>
<dbReference type="PROSITE" id="PS00086">
    <property type="entry name" value="CYTOCHROME_P450"/>
    <property type="match status" value="1"/>
</dbReference>
<dbReference type="Proteomes" id="UP000290365">
    <property type="component" value="Chromosome"/>
</dbReference>
<dbReference type="OrthoDB" id="9801155at2"/>
<dbReference type="KEGG" id="kbs:EPA93_14645"/>
<dbReference type="PANTHER" id="PTHR46696">
    <property type="entry name" value="P450, PUTATIVE (EUROFUNG)-RELATED"/>
    <property type="match status" value="1"/>
</dbReference>
<keyword evidence="6 7" id="KW-0503">Monooxygenase</keyword>
<evidence type="ECO:0000256" key="3">
    <source>
        <dbReference type="ARBA" id="ARBA00022723"/>
    </source>
</evidence>
<evidence type="ECO:0000256" key="7">
    <source>
        <dbReference type="RuleBase" id="RU000461"/>
    </source>
</evidence>
<evidence type="ECO:0000256" key="2">
    <source>
        <dbReference type="ARBA" id="ARBA00022617"/>
    </source>
</evidence>
<dbReference type="GO" id="GO:0004497">
    <property type="term" value="F:monooxygenase activity"/>
    <property type="evidence" value="ECO:0007669"/>
    <property type="project" value="UniProtKB-KW"/>
</dbReference>
<dbReference type="PRINTS" id="PR00359">
    <property type="entry name" value="BP450"/>
</dbReference>
<sequence length="404" mass="45598">MHQITLDDLLSQEAIQNPCPFYAHLRMKEPLTRFTDIDGTDAWLVTSYNEALALLTDPRFTNTKQQVSSQQDGQRALQESTTDEEHTLSAGNMLSFTHLRPLVAKAFTPRRVEQLRLRIQQIADALLDAVHRQGKMDLIADFAYPLPITVILELLGIPGEDRQTFRAWSQAIVSTPNDSEQEEVRAVAHKELTHYIATLLSTRRKLPGNDLVSDLVMREENERKLHEQELTFIIFVLLIAGHETTANLIGTSMLALLEHPLQLQVLRDDPSLIPVAVEELLRYTAPVSTSGPRWAREDVVIESNVIRRGQAVYVSLVAANCDPQQFTAPEELDITRQGNQHLAFGKGIHFCLGAPLARLEGQIALSTLLRRMPHLRRASKTEQFVWKRDLFLRGVTSLPVTFSI</sequence>
<evidence type="ECO:0000256" key="4">
    <source>
        <dbReference type="ARBA" id="ARBA00023002"/>
    </source>
</evidence>
<dbReference type="AlphaFoldDB" id="A0A4P6JP71"/>
<accession>A0A4P6JP71</accession>
<dbReference type="EMBL" id="CP035758">
    <property type="protein sequence ID" value="QBD77169.1"/>
    <property type="molecule type" value="Genomic_DNA"/>
</dbReference>
<evidence type="ECO:0000313" key="9">
    <source>
        <dbReference type="EMBL" id="QBD77169.1"/>
    </source>
</evidence>
<dbReference type="GO" id="GO:0005506">
    <property type="term" value="F:iron ion binding"/>
    <property type="evidence" value="ECO:0007669"/>
    <property type="project" value="InterPro"/>
</dbReference>
<dbReference type="InterPro" id="IPR036396">
    <property type="entry name" value="Cyt_P450_sf"/>
</dbReference>
<dbReference type="GO" id="GO:0016705">
    <property type="term" value="F:oxidoreductase activity, acting on paired donors, with incorporation or reduction of molecular oxygen"/>
    <property type="evidence" value="ECO:0007669"/>
    <property type="project" value="InterPro"/>
</dbReference>
<dbReference type="InterPro" id="IPR017972">
    <property type="entry name" value="Cyt_P450_CS"/>
</dbReference>
<gene>
    <name evidence="9" type="ORF">EPA93_14645</name>
</gene>
<keyword evidence="10" id="KW-1185">Reference proteome</keyword>
<dbReference type="GO" id="GO:0020037">
    <property type="term" value="F:heme binding"/>
    <property type="evidence" value="ECO:0007669"/>
    <property type="project" value="InterPro"/>
</dbReference>
<keyword evidence="2 7" id="KW-0349">Heme</keyword>
<reference evidence="9 10" key="1">
    <citation type="submission" date="2019-01" db="EMBL/GenBank/DDBJ databases">
        <title>Ktedonosporobacter rubrisoli SCAWS-G2.</title>
        <authorList>
            <person name="Huang Y."/>
            <person name="Yan B."/>
        </authorList>
    </citation>
    <scope>NUCLEOTIDE SEQUENCE [LARGE SCALE GENOMIC DNA]</scope>
    <source>
        <strain evidence="9 10">SCAWS-G2</strain>
    </source>
</reference>